<keyword evidence="1" id="KW-0472">Membrane</keyword>
<accession>A0A4R0NRD7</accession>
<keyword evidence="5" id="KW-1185">Reference proteome</keyword>
<dbReference type="RefSeq" id="WP_131596444.1">
    <property type="nucleotide sequence ID" value="NZ_SJSL01000002.1"/>
</dbReference>
<dbReference type="AlphaFoldDB" id="A0A4R0NRD7"/>
<keyword evidence="1" id="KW-1133">Transmembrane helix</keyword>
<protein>
    <submittedName>
        <fullName evidence="4">DUF4974 domain-containing protein</fullName>
    </submittedName>
</protein>
<dbReference type="Gene3D" id="3.55.50.30">
    <property type="match status" value="1"/>
</dbReference>
<dbReference type="Gene3D" id="2.60.120.1440">
    <property type="match status" value="1"/>
</dbReference>
<dbReference type="InterPro" id="IPR012373">
    <property type="entry name" value="Ferrdict_sens_TM"/>
</dbReference>
<proteinExistence type="predicted"/>
<comment type="caution">
    <text evidence="4">The sequence shown here is derived from an EMBL/GenBank/DDBJ whole genome shotgun (WGS) entry which is preliminary data.</text>
</comment>
<dbReference type="PANTHER" id="PTHR30273:SF2">
    <property type="entry name" value="PROTEIN FECR"/>
    <property type="match status" value="1"/>
</dbReference>
<dbReference type="PIRSF" id="PIRSF018266">
    <property type="entry name" value="FecR"/>
    <property type="match status" value="1"/>
</dbReference>
<gene>
    <name evidence="4" type="ORF">EZ437_13065</name>
</gene>
<evidence type="ECO:0000313" key="5">
    <source>
        <dbReference type="Proteomes" id="UP000293347"/>
    </source>
</evidence>
<evidence type="ECO:0000313" key="4">
    <source>
        <dbReference type="EMBL" id="TCD01644.1"/>
    </source>
</evidence>
<dbReference type="GO" id="GO:0016989">
    <property type="term" value="F:sigma factor antagonist activity"/>
    <property type="evidence" value="ECO:0007669"/>
    <property type="project" value="TreeGrafter"/>
</dbReference>
<name>A0A4R0NRD7_9SPHI</name>
<dbReference type="PANTHER" id="PTHR30273">
    <property type="entry name" value="PERIPLASMIC SIGNAL SENSOR AND SIGMA FACTOR ACTIVATOR FECR-RELATED"/>
    <property type="match status" value="1"/>
</dbReference>
<dbReference type="EMBL" id="SJSL01000002">
    <property type="protein sequence ID" value="TCD01644.1"/>
    <property type="molecule type" value="Genomic_DNA"/>
</dbReference>
<feature type="domain" description="Protein FecR C-terminal" evidence="3">
    <location>
        <begin position="248"/>
        <end position="314"/>
    </location>
</feature>
<dbReference type="InterPro" id="IPR006860">
    <property type="entry name" value="FecR"/>
</dbReference>
<evidence type="ECO:0000259" key="3">
    <source>
        <dbReference type="Pfam" id="PF16344"/>
    </source>
</evidence>
<keyword evidence="1" id="KW-0812">Transmembrane</keyword>
<evidence type="ECO:0000259" key="2">
    <source>
        <dbReference type="Pfam" id="PF04773"/>
    </source>
</evidence>
<feature type="domain" description="FecR protein" evidence="2">
    <location>
        <begin position="114"/>
        <end position="204"/>
    </location>
</feature>
<dbReference type="Pfam" id="PF04773">
    <property type="entry name" value="FecR"/>
    <property type="match status" value="1"/>
</dbReference>
<dbReference type="OrthoDB" id="1452822at2"/>
<organism evidence="4 5">
    <name type="scientific">Pedobacter psychroterrae</name>
    <dbReference type="NCBI Taxonomy" id="2530453"/>
    <lineage>
        <taxon>Bacteria</taxon>
        <taxon>Pseudomonadati</taxon>
        <taxon>Bacteroidota</taxon>
        <taxon>Sphingobacteriia</taxon>
        <taxon>Sphingobacteriales</taxon>
        <taxon>Sphingobacteriaceae</taxon>
        <taxon>Pedobacter</taxon>
    </lineage>
</organism>
<feature type="transmembrane region" description="Helical" evidence="1">
    <location>
        <begin position="88"/>
        <end position="105"/>
    </location>
</feature>
<sequence>MKDELLIKYLLKESTEEENAAVKNWLAEDAANEVYYLQFEKIWDAGKSLAVKSKVDEEQAWQKFKERTAAVKKEAIVRPLKKYTWMKVAAMITLVAGIWLGYNLLNPVTYTDLTAKNQIIKEKLPDGSEITLNKNSAISYASNFTRNRSLRLKKGDVFFNVAHDESKPFVIDVDQVSVTVVGTSFNVKHQAGETEVNVESGIVRVSVGREEVELRRGEKVVIRDKNPELLKEKNTDQVYNYYHSGVIIANNTPILKIAEILEDVYGVDIKTDDPSIDAMTVKSTFLIKYSLNQNLKILQQTMDLKVTRNGNQILLSKLR</sequence>
<evidence type="ECO:0000256" key="1">
    <source>
        <dbReference type="SAM" id="Phobius"/>
    </source>
</evidence>
<dbReference type="Proteomes" id="UP000293347">
    <property type="component" value="Unassembled WGS sequence"/>
</dbReference>
<dbReference type="Pfam" id="PF16344">
    <property type="entry name" value="FecR_C"/>
    <property type="match status" value="1"/>
</dbReference>
<reference evidence="4 5" key="1">
    <citation type="submission" date="2019-02" db="EMBL/GenBank/DDBJ databases">
        <title>Pedobacter sp. RP-1-14 sp. nov., isolated from Arctic soil.</title>
        <authorList>
            <person name="Dahal R.H."/>
        </authorList>
    </citation>
    <scope>NUCLEOTIDE SEQUENCE [LARGE SCALE GENOMIC DNA]</scope>
    <source>
        <strain evidence="4 5">RP-1-14</strain>
    </source>
</reference>
<dbReference type="InterPro" id="IPR032508">
    <property type="entry name" value="FecR_C"/>
</dbReference>